<keyword evidence="3" id="KW-1185">Reference proteome</keyword>
<keyword evidence="1" id="KW-0732">Signal</keyword>
<evidence type="ECO:0000313" key="3">
    <source>
        <dbReference type="Proteomes" id="UP000292702"/>
    </source>
</evidence>
<evidence type="ECO:0000256" key="1">
    <source>
        <dbReference type="SAM" id="SignalP"/>
    </source>
</evidence>
<dbReference type="EMBL" id="RWJN01000498">
    <property type="protein sequence ID" value="TCD61158.1"/>
    <property type="molecule type" value="Genomic_DNA"/>
</dbReference>
<reference evidence="2 3" key="1">
    <citation type="submission" date="2018-11" db="EMBL/GenBank/DDBJ databases">
        <title>Genome assembly of Steccherinum ochraceum LE-BIN_3174, the white-rot fungus of the Steccherinaceae family (The Residual Polyporoid clade, Polyporales, Basidiomycota).</title>
        <authorList>
            <person name="Fedorova T.V."/>
            <person name="Glazunova O.A."/>
            <person name="Landesman E.O."/>
            <person name="Moiseenko K.V."/>
            <person name="Psurtseva N.V."/>
            <person name="Savinova O.S."/>
            <person name="Shakhova N.V."/>
            <person name="Tyazhelova T.V."/>
            <person name="Vasina D.V."/>
        </authorList>
    </citation>
    <scope>NUCLEOTIDE SEQUENCE [LARGE SCALE GENOMIC DNA]</scope>
    <source>
        <strain evidence="2 3">LE-BIN_3174</strain>
    </source>
</reference>
<gene>
    <name evidence="2" type="ORF">EIP91_008838</name>
</gene>
<dbReference type="STRING" id="92696.A0A4R0RC49"/>
<dbReference type="AlphaFoldDB" id="A0A4R0RC49"/>
<sequence>MYSRAVIAALTVIALSAPTVLAAPARSQASQHKREALEVYSRDLAELQARQQSGALSWQDVENFGNKVLDGIQQVTPVITDAADIYNKVSGKEKREAFDELLARQQSGALSWQDVENFGDKVLNGIQQVTPVITGAADLYNKVTGEKRDVVRDLLARQQSGALSWQDVYDWGNDVLNGIQEVTPVITQAADIYNKVNDKGKRQTTTPQESGALSWQDVENFGDKVLNGIQEVTPVITGAADLYNKVTGKRDVLSRELHVIARDIIGARAVDASGAISWDDVKDFGKGFVQGFTKTAETVLPVVSAFVKREEMDLFARQLTDALVARQAQDMQSGAVSWDDVKDFGKGFVQGFTKTAETVLPVVSAFVKREDMELLARQLPGVHDFLAREEKRESALDDVKDFGKGFVQGFTKTAETVLPIVSSFVKREDMDVLTRDLAHLNALLAREESGAISWDDVKDFGKGFVQGFTKTVSAGLPLVGALVRRESALDDVKDFGKGFVQGFTKTAETVLPIVSSFVKRESALDDVKDFGKGFVQGFTKTAETVLPIVSSFVKREEFDILTRDLAHLNDLLARQESGAISWDDVKDFGKGFVQGFTKTVSAGLPIVASLVKKEDMETLLLARDMGPLAARSLNELD</sequence>
<feature type="signal peptide" evidence="1">
    <location>
        <begin position="1"/>
        <end position="22"/>
    </location>
</feature>
<feature type="chain" id="PRO_5020259323" evidence="1">
    <location>
        <begin position="23"/>
        <end position="637"/>
    </location>
</feature>
<organism evidence="2 3">
    <name type="scientific">Steccherinum ochraceum</name>
    <dbReference type="NCBI Taxonomy" id="92696"/>
    <lineage>
        <taxon>Eukaryota</taxon>
        <taxon>Fungi</taxon>
        <taxon>Dikarya</taxon>
        <taxon>Basidiomycota</taxon>
        <taxon>Agaricomycotina</taxon>
        <taxon>Agaricomycetes</taxon>
        <taxon>Polyporales</taxon>
        <taxon>Steccherinaceae</taxon>
        <taxon>Steccherinum</taxon>
    </lineage>
</organism>
<evidence type="ECO:0000313" key="2">
    <source>
        <dbReference type="EMBL" id="TCD61158.1"/>
    </source>
</evidence>
<proteinExistence type="predicted"/>
<dbReference type="OrthoDB" id="2797333at2759"/>
<accession>A0A4R0RC49</accession>
<dbReference type="Proteomes" id="UP000292702">
    <property type="component" value="Unassembled WGS sequence"/>
</dbReference>
<comment type="caution">
    <text evidence="2">The sequence shown here is derived from an EMBL/GenBank/DDBJ whole genome shotgun (WGS) entry which is preliminary data.</text>
</comment>
<protein>
    <submittedName>
        <fullName evidence="2">Uncharacterized protein</fullName>
    </submittedName>
</protein>
<name>A0A4R0RC49_9APHY</name>